<dbReference type="Proteomes" id="UP000241803">
    <property type="component" value="Unassembled WGS sequence"/>
</dbReference>
<evidence type="ECO:0000313" key="2">
    <source>
        <dbReference type="EMBL" id="PSV49849.1"/>
    </source>
</evidence>
<dbReference type="InterPro" id="IPR041318">
    <property type="entry name" value="pEK499_p136"/>
</dbReference>
<dbReference type="EMBL" id="PYOC01000001">
    <property type="protein sequence ID" value="PSV49849.1"/>
    <property type="molecule type" value="Genomic_DNA"/>
</dbReference>
<dbReference type="AlphaFoldDB" id="A0A2T3LEU8"/>
<comment type="caution">
    <text evidence="2">The sequence shown here is derived from an EMBL/GenBank/DDBJ whole genome shotgun (WGS) entry which is preliminary data.</text>
</comment>
<sequence>MGNYNNFEPDFVSRTIDLIEQYYAMIEQLEVPFEKQFNYTLTLNCLLGLIVMPKEREIRCVPNTRLTADFKNEMGLNRSILPDSQTTLRRLIEMMRHSVAHFDIEVESTDEHNLVNFVNFKDTASKEVYARFSSDEILPFLKFYAERLVENIHQKQQYRELA</sequence>
<dbReference type="RefSeq" id="WP_107252452.1">
    <property type="nucleotide sequence ID" value="NZ_PYOC01000001.1"/>
</dbReference>
<reference evidence="2 3" key="1">
    <citation type="submission" date="2018-03" db="EMBL/GenBank/DDBJ databases">
        <title>Whole genome sequencing of Histamine producing bacteria.</title>
        <authorList>
            <person name="Butler K."/>
        </authorList>
    </citation>
    <scope>NUCLEOTIDE SEQUENCE [LARGE SCALE GENOMIC DNA]</scope>
    <source>
        <strain evidence="2 3">ATCC 19614</strain>
    </source>
</reference>
<evidence type="ECO:0000313" key="3">
    <source>
        <dbReference type="Proteomes" id="UP000241803"/>
    </source>
</evidence>
<protein>
    <recommendedName>
        <fullName evidence="1">pEK499-p136 HEPN domain-containing protein</fullName>
    </recommendedName>
</protein>
<name>A0A2T3LEU8_9GAMM</name>
<evidence type="ECO:0000259" key="1">
    <source>
        <dbReference type="Pfam" id="PF18736"/>
    </source>
</evidence>
<accession>A0A2T3LEU8</accession>
<organism evidence="2 3">
    <name type="scientific">Photobacterium indicum</name>
    <dbReference type="NCBI Taxonomy" id="81447"/>
    <lineage>
        <taxon>Bacteria</taxon>
        <taxon>Pseudomonadati</taxon>
        <taxon>Pseudomonadota</taxon>
        <taxon>Gammaproteobacteria</taxon>
        <taxon>Vibrionales</taxon>
        <taxon>Vibrionaceae</taxon>
        <taxon>Photobacterium</taxon>
    </lineage>
</organism>
<proteinExistence type="predicted"/>
<dbReference type="Pfam" id="PF18736">
    <property type="entry name" value="pEK499_p136"/>
    <property type="match status" value="1"/>
</dbReference>
<feature type="domain" description="pEK499-p136 HEPN" evidence="1">
    <location>
        <begin position="1"/>
        <end position="154"/>
    </location>
</feature>
<gene>
    <name evidence="2" type="ORF">C9J47_04675</name>
</gene>
<keyword evidence="3" id="KW-1185">Reference proteome</keyword>